<feature type="domain" description="Neuroblastoma-amplified sequence N-terminal" evidence="8">
    <location>
        <begin position="96"/>
        <end position="378"/>
    </location>
</feature>
<keyword evidence="3" id="KW-0256">Endoplasmic reticulum</keyword>
<dbReference type="PANTHER" id="PTHR15922">
    <property type="entry name" value="NEUROBLASTOMA-AMPLIFIED SEQUENCE"/>
    <property type="match status" value="1"/>
</dbReference>
<comment type="caution">
    <text evidence="10">The sequence shown here is derived from an EMBL/GenBank/DDBJ whole genome shotgun (WGS) entry which is preliminary data.</text>
</comment>
<evidence type="ECO:0000259" key="8">
    <source>
        <dbReference type="Pfam" id="PF15492"/>
    </source>
</evidence>
<keyword evidence="5" id="KW-0175">Coiled coil</keyword>
<evidence type="ECO:0000256" key="4">
    <source>
        <dbReference type="ARBA" id="ARBA00022927"/>
    </source>
</evidence>
<evidence type="ECO:0008006" key="12">
    <source>
        <dbReference type="Google" id="ProtNLM"/>
    </source>
</evidence>
<dbReference type="InterPro" id="IPR013244">
    <property type="entry name" value="Sec39_domain"/>
</dbReference>
<organism evidence="10 11">
    <name type="scientific">Meganyctiphanes norvegica</name>
    <name type="common">Northern krill</name>
    <name type="synonym">Thysanopoda norvegica</name>
    <dbReference type="NCBI Taxonomy" id="48144"/>
    <lineage>
        <taxon>Eukaryota</taxon>
        <taxon>Metazoa</taxon>
        <taxon>Ecdysozoa</taxon>
        <taxon>Arthropoda</taxon>
        <taxon>Crustacea</taxon>
        <taxon>Multicrustacea</taxon>
        <taxon>Malacostraca</taxon>
        <taxon>Eumalacostraca</taxon>
        <taxon>Eucarida</taxon>
        <taxon>Euphausiacea</taxon>
        <taxon>Euphausiidae</taxon>
        <taxon>Meganyctiphanes</taxon>
    </lineage>
</organism>
<keyword evidence="2" id="KW-0813">Transport</keyword>
<dbReference type="Pfam" id="PF15492">
    <property type="entry name" value="Nbas_N"/>
    <property type="match status" value="1"/>
</dbReference>
<feature type="domain" description="NBAS subunit of NRZ tethering complex C-terminal" evidence="9">
    <location>
        <begin position="2010"/>
        <end position="2136"/>
    </location>
</feature>
<evidence type="ECO:0000256" key="1">
    <source>
        <dbReference type="ARBA" id="ARBA00004240"/>
    </source>
</evidence>
<dbReference type="InterPro" id="IPR036322">
    <property type="entry name" value="WD40_repeat_dom_sf"/>
</dbReference>
<evidence type="ECO:0000256" key="5">
    <source>
        <dbReference type="SAM" id="Coils"/>
    </source>
</evidence>
<evidence type="ECO:0000259" key="9">
    <source>
        <dbReference type="Pfam" id="PF22913"/>
    </source>
</evidence>
<evidence type="ECO:0000313" key="10">
    <source>
        <dbReference type="EMBL" id="CAL4164619.1"/>
    </source>
</evidence>
<feature type="domain" description="Sec39" evidence="7">
    <location>
        <begin position="1028"/>
        <end position="1371"/>
    </location>
</feature>
<proteinExistence type="predicted"/>
<feature type="compositionally biased region" description="Acidic residues" evidence="6">
    <location>
        <begin position="478"/>
        <end position="492"/>
    </location>
</feature>
<feature type="domain" description="Sec39" evidence="7">
    <location>
        <begin position="742"/>
        <end position="958"/>
    </location>
</feature>
<evidence type="ECO:0000256" key="3">
    <source>
        <dbReference type="ARBA" id="ARBA00022824"/>
    </source>
</evidence>
<feature type="compositionally biased region" description="Polar residues" evidence="6">
    <location>
        <begin position="467"/>
        <end position="477"/>
    </location>
</feature>
<dbReference type="GO" id="GO:0000149">
    <property type="term" value="F:SNARE binding"/>
    <property type="evidence" value="ECO:0007669"/>
    <property type="project" value="TreeGrafter"/>
</dbReference>
<dbReference type="GO" id="GO:0015031">
    <property type="term" value="P:protein transport"/>
    <property type="evidence" value="ECO:0007669"/>
    <property type="project" value="UniProtKB-KW"/>
</dbReference>
<gene>
    <name evidence="10" type="ORF">MNOR_LOCUS33159</name>
</gene>
<evidence type="ECO:0000313" key="11">
    <source>
        <dbReference type="Proteomes" id="UP001497623"/>
    </source>
</evidence>
<dbReference type="Proteomes" id="UP001497623">
    <property type="component" value="Unassembled WGS sequence"/>
</dbReference>
<dbReference type="Pfam" id="PF22913">
    <property type="entry name" value="NBAS_11th"/>
    <property type="match status" value="1"/>
</dbReference>
<dbReference type="SUPFAM" id="SSF50978">
    <property type="entry name" value="WD40 repeat-like"/>
    <property type="match status" value="1"/>
</dbReference>
<dbReference type="EMBL" id="CAXKWB010046979">
    <property type="protein sequence ID" value="CAL4164619.1"/>
    <property type="molecule type" value="Genomic_DNA"/>
</dbReference>
<evidence type="ECO:0000256" key="2">
    <source>
        <dbReference type="ARBA" id="ARBA00022448"/>
    </source>
</evidence>
<dbReference type="Pfam" id="PF08314">
    <property type="entry name" value="Sec39"/>
    <property type="match status" value="2"/>
</dbReference>
<feature type="coiled-coil region" evidence="5">
    <location>
        <begin position="653"/>
        <end position="680"/>
    </location>
</feature>
<protein>
    <recommendedName>
        <fullName evidence="12">Neuroblastoma-amplified sequence</fullName>
    </recommendedName>
</protein>
<keyword evidence="4" id="KW-0653">Protein transport</keyword>
<accession>A0AAV2S4T2</accession>
<dbReference type="InterPro" id="IPR029145">
    <property type="entry name" value="NBAS_N"/>
</dbReference>
<dbReference type="GO" id="GO:0070939">
    <property type="term" value="C:Dsl1/NZR complex"/>
    <property type="evidence" value="ECO:0007669"/>
    <property type="project" value="TreeGrafter"/>
</dbReference>
<dbReference type="PANTHER" id="PTHR15922:SF2">
    <property type="entry name" value="NBAS SUBUNIT OF NRZ TETHERING COMPLEX"/>
    <property type="match status" value="1"/>
</dbReference>
<evidence type="ECO:0000256" key="6">
    <source>
        <dbReference type="SAM" id="MobiDB-lite"/>
    </source>
</evidence>
<evidence type="ECO:0000259" key="7">
    <source>
        <dbReference type="Pfam" id="PF08314"/>
    </source>
</evidence>
<comment type="subcellular location">
    <subcellularLocation>
        <location evidence="1">Endoplasmic reticulum</location>
    </subcellularLocation>
</comment>
<name>A0AAV2S4T2_MEGNR</name>
<dbReference type="InterPro" id="IPR054751">
    <property type="entry name" value="NBAS_C"/>
</dbReference>
<reference evidence="10 11" key="1">
    <citation type="submission" date="2024-05" db="EMBL/GenBank/DDBJ databases">
        <authorList>
            <person name="Wallberg A."/>
        </authorList>
    </citation>
    <scope>NUCLEOTIDE SEQUENCE [LARGE SCALE GENOMIC DNA]</scope>
</reference>
<dbReference type="GO" id="GO:0006890">
    <property type="term" value="P:retrograde vesicle-mediated transport, Golgi to endoplasmic reticulum"/>
    <property type="evidence" value="ECO:0007669"/>
    <property type="project" value="InterPro"/>
</dbReference>
<keyword evidence="11" id="KW-1185">Reference proteome</keyword>
<feature type="region of interest" description="Disordered" evidence="6">
    <location>
        <begin position="467"/>
        <end position="492"/>
    </location>
</feature>
<sequence length="2387" mass="267797">MSDHNTSNLSNSSTPSRGYAEANILYELLVHCEWPLEQQSVECGGRVSLGGNLLYRTLTQTPGNLLNLAAALVNNLRNQGVISPDLAALVGGGADWKLGVGAQGAVVAVVQPASLEIRSKKDDFASIVGKNTNLYLDPYPSWRLVSWSLDCSMVAVAYSSGTVEIFNILGASLFTIYPPKYREGVVQVDTSNALAALIFSDVRTQKIKWAAELILIDYHGNVRSYFVSPTEGYQESHVFSFANMYPEGITAAMSTADGLLIVAGMCSYMEDQTLKNNGLGHGLTVWRLINHYPHYKNVPTIDEEEYIPISKGIMSRIPGFQRSTPRPDCIFRLCISPSGRQMAALHVSGSLSIWDVPSLRKRKFWLLTDQPDREAINPSTLEYVPGRRSQVVQYSGPLQWHPADIRWWSEAAVILGRFSGAVTVSSVNSLRNLLGESPEFFEGVPQLSEGHDRGFLGLEVESRVASTRHNFSTSSETAVDEDDDDYMDSDDEEDISVYQRSKRLAKSVMYWVTDSERFRPPSKRPKLFSKTFRLLCLKSTTPEELYSRKIDNEEYGEALALARSYSLDCDRVYQQQWRRSPVTVASIQDYLSKIVKRSWVLNECLTRVPENIDAARELLMYGLRGTDLEAIIAIGSGEDQGEFMACEPMAAFDEGLDISMQEAQVKIQELEAKELKHRRQLLAKIDFKNLTGEQKNIVVARQKILVYLDRLTTYEYLLGGPHIAPEHYDYAFYDKFRSQSAILAAVEFAHNYDWRGVEAMFTHHGSETLPHRLAVLSSFPPTMGPFEYRSLLPECDDEGEVFLWETETLRDYDWCEEEKCVEALNNSEADSAEFLFKENPEMQEFCEEELSGEMVSRWYQERARQIERCCHFVDAALDLLKLGRERGVQGLEELHDSLDTLEVLVYEAGITNMTLDKFTNLSGMKKIQLLMSTSTSETYIQNVRRWLLPFLARCEKWNPGCTELLIREYVVDTAKKDLDLPLKILQHSRMDQQAPIITSPEGVITLALDCIYACQKENQHMRAFAILECLPDRSSAGANESLMKLQDSVDELEAHLTACEVLSSNSVCVTPCQLRELQADQQQVHALFTKLTRAAARRDPRHSDEDWRKLLSDMLDLQQKVFTCVEPQVCFETLTEALLSSGLSENIKFAEELLETRIDHSPIHNPYMQKVPYTQSVQLVVKAATQYFNSSESYTDDAMELAKQSLRLIESEHEDIKREKDLINAIQILPDFGINKLPLQVRLCEDKFNLIQECLTTQKGSYRHGSRLLQLSSLLRVCEGDSEAREAAVLTAVGKAALKAGDLSVASSICDQLVAGDHKSGWVVCQQLGQRQEYKNLAARARYLNFALTYATASHLEDLLHARNEVELAMLYAKVATQMDRDDVSNDSDDGFEDAQSILQATDDFYEAGENECDDHEVVYNQSISQPRLLAGTLGMTKSVLTATANTTTNLVSAVANKHFWKNAVSWLQPLHDISVRSEADLGEAETNTDFEVQGCHAFYCDLCPEGHVSSIDVSYKSYAKPNISNPSLEFSLALLRIALIEETLTHGNTVKTNTKVVQEVAGAVLKDDVTLGLSILLMLQNSKDAQAVLMNLPSTDITLQISQYYYALQIYTALHPWNGPSIPPVFLHNPGEVVAAVTMVIKKLDMSSLNEEVTSWVEMFNSTQELVEDFVQGQALQRLGAGVDIDRFLQDMSYKVDTVLGLAMTLNDEVLNLAITLAKKYQVSLWNVYMTHLQHVFDSELPTTELEKHVLDKGMMKVLLQQSEEFVRRMDQSVFLTVNGCDHDRLLFYFSLIEQCKGVKESKDAATHIKLLKKLKGSAAGLNYKLLLKPNSDILALLQPVLTANNVNNLAKMVQDVPNHEGSAVEPSTVYCAWAQKFYFQVASEKKPKTSSDWVHRYEGCGDYVQKMNTDDMVKFLKLVVLSEQGMSKIPLEARREITRRATKQCRQQQGRLKDENKAECEAWKDVAVTMECWSGHLNMLNSDNFLALQGHSDITLREYARRFAMSGGEEQVLRCLACSVLLEGRGLAELQEVISIYPESSITTPEDVIMDVLRQLLAHWAGQNTEVNVVEEGRDLIATLGHVLAIVQQYLEDGGDMLSEEEVIDEVRSLCQDESIELSTRVAVLSAAENHLALNEEDLKLVQLMRTGHLVNEAWPDTCMELDPEKLANEANRRTLLDELRGLTKTPEQVEGLLTLLKLWPAFNPEVYRDPENNPWLQTFTVAINVCKCDPCVIWPAIKTAVQDNQLCGASLSNLVTQLLAEQATYGLRWGIKAALLIEDSEVQALAVAEIQKLKSVSAADYDEVTLESIIQASLTPCVLVTPLYGPLVAHLMEKSDRDLLQAAVKQLQDAGHHHQAAALTSSNTTLPPALRNISNVIRNFTKLL</sequence>